<reference evidence="2" key="1">
    <citation type="journal article" date="2022" name="Mol. Ecol. Resour.">
        <title>The genomes of chicory, endive, great burdock and yacon provide insights into Asteraceae palaeo-polyploidization history and plant inulin production.</title>
        <authorList>
            <person name="Fan W."/>
            <person name="Wang S."/>
            <person name="Wang H."/>
            <person name="Wang A."/>
            <person name="Jiang F."/>
            <person name="Liu H."/>
            <person name="Zhao H."/>
            <person name="Xu D."/>
            <person name="Zhang Y."/>
        </authorList>
    </citation>
    <scope>NUCLEOTIDE SEQUENCE [LARGE SCALE GENOMIC DNA]</scope>
    <source>
        <strain evidence="2">cv. Yunnan</strain>
    </source>
</reference>
<organism evidence="1 2">
    <name type="scientific">Smallanthus sonchifolius</name>
    <dbReference type="NCBI Taxonomy" id="185202"/>
    <lineage>
        <taxon>Eukaryota</taxon>
        <taxon>Viridiplantae</taxon>
        <taxon>Streptophyta</taxon>
        <taxon>Embryophyta</taxon>
        <taxon>Tracheophyta</taxon>
        <taxon>Spermatophyta</taxon>
        <taxon>Magnoliopsida</taxon>
        <taxon>eudicotyledons</taxon>
        <taxon>Gunneridae</taxon>
        <taxon>Pentapetalae</taxon>
        <taxon>asterids</taxon>
        <taxon>campanulids</taxon>
        <taxon>Asterales</taxon>
        <taxon>Asteraceae</taxon>
        <taxon>Asteroideae</taxon>
        <taxon>Heliantheae alliance</taxon>
        <taxon>Millerieae</taxon>
        <taxon>Smallanthus</taxon>
    </lineage>
</organism>
<evidence type="ECO:0000313" key="1">
    <source>
        <dbReference type="EMBL" id="KAI3807186.1"/>
    </source>
</evidence>
<gene>
    <name evidence="1" type="ORF">L1987_23111</name>
</gene>
<keyword evidence="2" id="KW-1185">Reference proteome</keyword>
<evidence type="ECO:0000313" key="2">
    <source>
        <dbReference type="Proteomes" id="UP001056120"/>
    </source>
</evidence>
<name>A0ACB9IHB9_9ASTR</name>
<sequence>MGRTQFGVAAAERARERGREPLSRFRARLRLREESSENGNSGEDFRLQFAFPAAEMVRVGLRVCGLTMSSGCDERPDEGNPDGGALMRVVSSIHVGETYWVKWWGDSGVVNPLGYCELGVGASYLESGVTRIGVQALVR</sequence>
<comment type="caution">
    <text evidence="1">The sequence shown here is derived from an EMBL/GenBank/DDBJ whole genome shotgun (WGS) entry which is preliminary data.</text>
</comment>
<dbReference type="Proteomes" id="UP001056120">
    <property type="component" value="Linkage Group LG08"/>
</dbReference>
<proteinExistence type="predicted"/>
<dbReference type="EMBL" id="CM042025">
    <property type="protein sequence ID" value="KAI3807186.1"/>
    <property type="molecule type" value="Genomic_DNA"/>
</dbReference>
<reference evidence="1 2" key="2">
    <citation type="journal article" date="2022" name="Mol. Ecol. Resour.">
        <title>The genomes of chicory, endive, great burdock and yacon provide insights into Asteraceae paleo-polyploidization history and plant inulin production.</title>
        <authorList>
            <person name="Fan W."/>
            <person name="Wang S."/>
            <person name="Wang H."/>
            <person name="Wang A."/>
            <person name="Jiang F."/>
            <person name="Liu H."/>
            <person name="Zhao H."/>
            <person name="Xu D."/>
            <person name="Zhang Y."/>
        </authorList>
    </citation>
    <scope>NUCLEOTIDE SEQUENCE [LARGE SCALE GENOMIC DNA]</scope>
    <source>
        <strain evidence="2">cv. Yunnan</strain>
        <tissue evidence="1">Leaves</tissue>
    </source>
</reference>
<protein>
    <submittedName>
        <fullName evidence="1">Uncharacterized protein</fullName>
    </submittedName>
</protein>
<accession>A0ACB9IHB9</accession>